<dbReference type="EMBL" id="JAAGAX010000010">
    <property type="protein sequence ID" value="KAF2301142.1"/>
    <property type="molecule type" value="Genomic_DNA"/>
</dbReference>
<proteinExistence type="predicted"/>
<evidence type="ECO:0008006" key="4">
    <source>
        <dbReference type="Google" id="ProtNLM"/>
    </source>
</evidence>
<keyword evidence="3" id="KW-1185">Reference proteome</keyword>
<comment type="caution">
    <text evidence="1">The sequence shown here is derived from an EMBL/GenBank/DDBJ whole genome shotgun (WGS) entry which is preliminary data.</text>
</comment>
<dbReference type="EMBL" id="JAAGAX010000010">
    <property type="protein sequence ID" value="KAF2301133.1"/>
    <property type="molecule type" value="Genomic_DNA"/>
</dbReference>
<evidence type="ECO:0000313" key="2">
    <source>
        <dbReference type="EMBL" id="KAF2301142.1"/>
    </source>
</evidence>
<gene>
    <name evidence="1" type="ORF">GH714_020305</name>
    <name evidence="2" type="ORF">GH714_020363</name>
</gene>
<protein>
    <recommendedName>
        <fullName evidence="4">Retrotransposon gag domain-containing protein</fullName>
    </recommendedName>
</protein>
<accession>A0A6A6LLX8</accession>
<name>A0A6A6LLX8_HEVBR</name>
<dbReference type="Proteomes" id="UP000467840">
    <property type="component" value="Chromosome 4"/>
</dbReference>
<reference evidence="1 3" key="1">
    <citation type="journal article" date="2020" name="Mol. Plant">
        <title>The Chromosome-Based Rubber Tree Genome Provides New Insights into Spurge Genome Evolution and Rubber Biosynthesis.</title>
        <authorList>
            <person name="Liu J."/>
            <person name="Shi C."/>
            <person name="Shi C.C."/>
            <person name="Li W."/>
            <person name="Zhang Q.J."/>
            <person name="Zhang Y."/>
            <person name="Li K."/>
            <person name="Lu H.F."/>
            <person name="Shi C."/>
            <person name="Zhu S.T."/>
            <person name="Xiao Z.Y."/>
            <person name="Nan H."/>
            <person name="Yue Y."/>
            <person name="Zhu X.G."/>
            <person name="Wu Y."/>
            <person name="Hong X.N."/>
            <person name="Fan G.Y."/>
            <person name="Tong Y."/>
            <person name="Zhang D."/>
            <person name="Mao C.L."/>
            <person name="Liu Y.L."/>
            <person name="Hao S.J."/>
            <person name="Liu W.Q."/>
            <person name="Lv M.Q."/>
            <person name="Zhang H.B."/>
            <person name="Liu Y."/>
            <person name="Hu-Tang G.R."/>
            <person name="Wang J.P."/>
            <person name="Wang J.H."/>
            <person name="Sun Y.H."/>
            <person name="Ni S.B."/>
            <person name="Chen W.B."/>
            <person name="Zhang X.C."/>
            <person name="Jiao Y.N."/>
            <person name="Eichler E.E."/>
            <person name="Li G.H."/>
            <person name="Liu X."/>
            <person name="Gao L.Z."/>
        </authorList>
    </citation>
    <scope>NUCLEOTIDE SEQUENCE [LARGE SCALE GENOMIC DNA]</scope>
    <source>
        <strain evidence="3">cv. GT1</strain>
        <tissue evidence="1">Leaf</tissue>
    </source>
</reference>
<sequence>MAEGTRSHDWKKEVALMLQEMDQKWEQRHVVWQQEAKSRSSQAILELKSLFTGLSLQHNEMATANRVEYYFEAANVSFKNKIKLAALHLDGKAILWHQGYVGMKGVGVYTDWQEYVRGLRARFGIREDQALSFFLFGLNDELQMPVRMFKPQTLVEAYALAKLQEITVAAIQHKSISTARSTYSAGISYNTSNTTTVKPTAVKELPGLLHTPNIPKLPINTTTNPKQPVLTSKELNEKRTKGLCFWCDEKFVPGHKCKKRQAFTMQFRDRLLNIVIRPLVMQIAPSKKY</sequence>
<organism evidence="1 3">
    <name type="scientific">Hevea brasiliensis</name>
    <name type="common">Para rubber tree</name>
    <name type="synonym">Siphonia brasiliensis</name>
    <dbReference type="NCBI Taxonomy" id="3981"/>
    <lineage>
        <taxon>Eukaryota</taxon>
        <taxon>Viridiplantae</taxon>
        <taxon>Streptophyta</taxon>
        <taxon>Embryophyta</taxon>
        <taxon>Tracheophyta</taxon>
        <taxon>Spermatophyta</taxon>
        <taxon>Magnoliopsida</taxon>
        <taxon>eudicotyledons</taxon>
        <taxon>Gunneridae</taxon>
        <taxon>Pentapetalae</taxon>
        <taxon>rosids</taxon>
        <taxon>fabids</taxon>
        <taxon>Malpighiales</taxon>
        <taxon>Euphorbiaceae</taxon>
        <taxon>Crotonoideae</taxon>
        <taxon>Micrandreae</taxon>
        <taxon>Hevea</taxon>
    </lineage>
</organism>
<evidence type="ECO:0000313" key="1">
    <source>
        <dbReference type="EMBL" id="KAF2301133.1"/>
    </source>
</evidence>
<dbReference type="AlphaFoldDB" id="A0A6A6LLX8"/>
<evidence type="ECO:0000313" key="3">
    <source>
        <dbReference type="Proteomes" id="UP000467840"/>
    </source>
</evidence>